<feature type="compositionally biased region" description="Basic and acidic residues" evidence="1">
    <location>
        <begin position="135"/>
        <end position="146"/>
    </location>
</feature>
<feature type="non-terminal residue" evidence="2">
    <location>
        <position position="1"/>
    </location>
</feature>
<dbReference type="EMBL" id="KV749454">
    <property type="protein sequence ID" value="OCL09402.1"/>
    <property type="molecule type" value="Genomic_DNA"/>
</dbReference>
<evidence type="ECO:0000256" key="1">
    <source>
        <dbReference type="SAM" id="MobiDB-lite"/>
    </source>
</evidence>
<gene>
    <name evidence="2" type="ORF">AOQ84DRAFT_220907</name>
</gene>
<evidence type="ECO:0000313" key="2">
    <source>
        <dbReference type="EMBL" id="OCL09402.1"/>
    </source>
</evidence>
<name>A0A8E2F2K8_9PEZI</name>
<keyword evidence="3" id="KW-1185">Reference proteome</keyword>
<evidence type="ECO:0000313" key="3">
    <source>
        <dbReference type="Proteomes" id="UP000250140"/>
    </source>
</evidence>
<dbReference type="AlphaFoldDB" id="A0A8E2F2K8"/>
<proteinExistence type="predicted"/>
<dbReference type="Proteomes" id="UP000250140">
    <property type="component" value="Unassembled WGS sequence"/>
</dbReference>
<protein>
    <submittedName>
        <fullName evidence="2">Uncharacterized protein</fullName>
    </submittedName>
</protein>
<sequence length="146" mass="16229">MLKLAVLGSLLSPHRPIQSSRVQRCLPTSWGRSAKADRADQQHDWQGWPCIYITQTSNDSIVPLESGVARWLAAVLAGAQPEEVTKEDVNHEHIRIDAARLGGGPQAPWRECQAEYRPTAEELLHVRKPAAKRQAGVEERRRGLAA</sequence>
<feature type="region of interest" description="Disordered" evidence="1">
    <location>
        <begin position="127"/>
        <end position="146"/>
    </location>
</feature>
<reference evidence="2 3" key="1">
    <citation type="journal article" date="2016" name="Nat. Commun.">
        <title>Ectomycorrhizal ecology is imprinted in the genome of the dominant symbiotic fungus Cenococcum geophilum.</title>
        <authorList>
            <consortium name="DOE Joint Genome Institute"/>
            <person name="Peter M."/>
            <person name="Kohler A."/>
            <person name="Ohm R.A."/>
            <person name="Kuo A."/>
            <person name="Krutzmann J."/>
            <person name="Morin E."/>
            <person name="Arend M."/>
            <person name="Barry K.W."/>
            <person name="Binder M."/>
            <person name="Choi C."/>
            <person name="Clum A."/>
            <person name="Copeland A."/>
            <person name="Grisel N."/>
            <person name="Haridas S."/>
            <person name="Kipfer T."/>
            <person name="LaButti K."/>
            <person name="Lindquist E."/>
            <person name="Lipzen A."/>
            <person name="Maire R."/>
            <person name="Meier B."/>
            <person name="Mihaltcheva S."/>
            <person name="Molinier V."/>
            <person name="Murat C."/>
            <person name="Poggeler S."/>
            <person name="Quandt C.A."/>
            <person name="Sperisen C."/>
            <person name="Tritt A."/>
            <person name="Tisserant E."/>
            <person name="Crous P.W."/>
            <person name="Henrissat B."/>
            <person name="Nehls U."/>
            <person name="Egli S."/>
            <person name="Spatafora J.W."/>
            <person name="Grigoriev I.V."/>
            <person name="Martin F.M."/>
        </authorList>
    </citation>
    <scope>NUCLEOTIDE SEQUENCE [LARGE SCALE GENOMIC DNA]</scope>
    <source>
        <strain evidence="2 3">CBS 207.34</strain>
    </source>
</reference>
<accession>A0A8E2F2K8</accession>
<organism evidence="2 3">
    <name type="scientific">Glonium stellatum</name>
    <dbReference type="NCBI Taxonomy" id="574774"/>
    <lineage>
        <taxon>Eukaryota</taxon>
        <taxon>Fungi</taxon>
        <taxon>Dikarya</taxon>
        <taxon>Ascomycota</taxon>
        <taxon>Pezizomycotina</taxon>
        <taxon>Dothideomycetes</taxon>
        <taxon>Pleosporomycetidae</taxon>
        <taxon>Gloniales</taxon>
        <taxon>Gloniaceae</taxon>
        <taxon>Glonium</taxon>
    </lineage>
</organism>